<keyword evidence="1" id="KW-0472">Membrane</keyword>
<evidence type="ECO:0000256" key="1">
    <source>
        <dbReference type="SAM" id="Phobius"/>
    </source>
</evidence>
<feature type="transmembrane region" description="Helical" evidence="1">
    <location>
        <begin position="124"/>
        <end position="142"/>
    </location>
</feature>
<dbReference type="AlphaFoldDB" id="A0A2W2BZI9"/>
<feature type="transmembrane region" description="Helical" evidence="1">
    <location>
        <begin position="188"/>
        <end position="210"/>
    </location>
</feature>
<dbReference type="OrthoDB" id="651989at2"/>
<dbReference type="Proteomes" id="UP000248745">
    <property type="component" value="Unassembled WGS sequence"/>
</dbReference>
<proteinExistence type="predicted"/>
<protein>
    <submittedName>
        <fullName evidence="2">Uncharacterized protein</fullName>
    </submittedName>
</protein>
<dbReference type="RefSeq" id="WP_110998542.1">
    <property type="nucleotide sequence ID" value="NZ_QKTW01000014.1"/>
</dbReference>
<keyword evidence="1" id="KW-1133">Transmembrane helix</keyword>
<feature type="transmembrane region" description="Helical" evidence="1">
    <location>
        <begin position="64"/>
        <end position="81"/>
    </location>
</feature>
<keyword evidence="1" id="KW-0812">Transmembrane</keyword>
<dbReference type="EMBL" id="QKTW01000014">
    <property type="protein sequence ID" value="PZF73263.1"/>
    <property type="molecule type" value="Genomic_DNA"/>
</dbReference>
<comment type="caution">
    <text evidence="2">The sequence shown here is derived from an EMBL/GenBank/DDBJ whole genome shotgun (WGS) entry which is preliminary data.</text>
</comment>
<accession>A0A2W2BZI9</accession>
<feature type="transmembrane region" description="Helical" evidence="1">
    <location>
        <begin position="12"/>
        <end position="28"/>
    </location>
</feature>
<organism evidence="2 3">
    <name type="scientific">Taibaiella soli</name>
    <dbReference type="NCBI Taxonomy" id="1649169"/>
    <lineage>
        <taxon>Bacteria</taxon>
        <taxon>Pseudomonadati</taxon>
        <taxon>Bacteroidota</taxon>
        <taxon>Chitinophagia</taxon>
        <taxon>Chitinophagales</taxon>
        <taxon>Chitinophagaceae</taxon>
        <taxon>Taibaiella</taxon>
    </lineage>
</organism>
<reference evidence="2 3" key="1">
    <citation type="submission" date="2018-06" db="EMBL/GenBank/DDBJ databases">
        <title>Mucibacter soli gen. nov., sp. nov., a new member of the family Chitinophagaceae producing mucin.</title>
        <authorList>
            <person name="Kim M.-K."/>
            <person name="Park S."/>
            <person name="Kim T.-S."/>
            <person name="Joung Y."/>
            <person name="Han J.-H."/>
            <person name="Kim S.B."/>
        </authorList>
    </citation>
    <scope>NUCLEOTIDE SEQUENCE [LARGE SCALE GENOMIC DNA]</scope>
    <source>
        <strain evidence="2 3">R1-15</strain>
    </source>
</reference>
<evidence type="ECO:0000313" key="3">
    <source>
        <dbReference type="Proteomes" id="UP000248745"/>
    </source>
</evidence>
<gene>
    <name evidence="2" type="ORF">DN068_08820</name>
</gene>
<sequence length="215" mass="25139">MLKTVQSAILQYSPLAILPPLIIAGIGFKNYTRAYKVLSLHLLIVSILSAIAVLLWHMKQNNLPLLHIYTGVEFVMVTWFYSYILEELIPRKVLMTGCIAFVAFSLINALWIQSWFTFNTLPRSIESLWVICLTLTCYYKMLSELKIRKMERSPVFWINTGFFFYFSGALFLFALSNYILSLNHQLNIYVWTLHACFSILLYLFIFLGLCNYRNR</sequence>
<name>A0A2W2BZI9_9BACT</name>
<evidence type="ECO:0000313" key="2">
    <source>
        <dbReference type="EMBL" id="PZF73263.1"/>
    </source>
</evidence>
<feature type="transmembrane region" description="Helical" evidence="1">
    <location>
        <begin position="93"/>
        <end position="112"/>
    </location>
</feature>
<feature type="transmembrane region" description="Helical" evidence="1">
    <location>
        <begin position="154"/>
        <end position="176"/>
    </location>
</feature>
<keyword evidence="3" id="KW-1185">Reference proteome</keyword>
<feature type="transmembrane region" description="Helical" evidence="1">
    <location>
        <begin position="40"/>
        <end position="58"/>
    </location>
</feature>